<dbReference type="HOGENOM" id="CLU_071330_5_0_1"/>
<organism evidence="1 2">
    <name type="scientific">Dothistroma septosporum (strain NZE10 / CBS 128990)</name>
    <name type="common">Red band needle blight fungus</name>
    <name type="synonym">Mycosphaerella pini</name>
    <dbReference type="NCBI Taxonomy" id="675120"/>
    <lineage>
        <taxon>Eukaryota</taxon>
        <taxon>Fungi</taxon>
        <taxon>Dikarya</taxon>
        <taxon>Ascomycota</taxon>
        <taxon>Pezizomycotina</taxon>
        <taxon>Dothideomycetes</taxon>
        <taxon>Dothideomycetidae</taxon>
        <taxon>Mycosphaerellales</taxon>
        <taxon>Mycosphaerellaceae</taxon>
        <taxon>Dothistroma</taxon>
    </lineage>
</organism>
<dbReference type="PANTHER" id="PTHR14097">
    <property type="entry name" value="OXIDOREDUCTASE HTATIP2"/>
    <property type="match status" value="1"/>
</dbReference>
<sequence>MAHIILTGATGTAGAGILSHALLSPLISHIHILSRRSVKLAESESKATVILHADFEIYPHEVLSQLKGATACIWAQGISSRGMSEEEYTKITVDRPLTAARAFAGLGEKFNFIYISGEGVEMDKGGGLLYSRVKGKAERQLLDLQKELPSLRVYNLRPGGIIPEGKFLAERKPTLTDRGINALGWVFEKGYKSMVISTENLGIACVGLAAGNGEPLPDGKGVEEGGRLVRNVALRALAEKGA</sequence>
<evidence type="ECO:0008006" key="3">
    <source>
        <dbReference type="Google" id="ProtNLM"/>
    </source>
</evidence>
<reference evidence="1 2" key="2">
    <citation type="journal article" date="2012" name="PLoS Pathog.">
        <title>Diverse lifestyles and strategies of plant pathogenesis encoded in the genomes of eighteen Dothideomycetes fungi.</title>
        <authorList>
            <person name="Ohm R.A."/>
            <person name="Feau N."/>
            <person name="Henrissat B."/>
            <person name="Schoch C.L."/>
            <person name="Horwitz B.A."/>
            <person name="Barry K.W."/>
            <person name="Condon B.J."/>
            <person name="Copeland A.C."/>
            <person name="Dhillon B."/>
            <person name="Glaser F."/>
            <person name="Hesse C.N."/>
            <person name="Kosti I."/>
            <person name="LaButti K."/>
            <person name="Lindquist E.A."/>
            <person name="Lucas S."/>
            <person name="Salamov A.A."/>
            <person name="Bradshaw R.E."/>
            <person name="Ciuffetti L."/>
            <person name="Hamelin R.C."/>
            <person name="Kema G.H.J."/>
            <person name="Lawrence C."/>
            <person name="Scott J.A."/>
            <person name="Spatafora J.W."/>
            <person name="Turgeon B.G."/>
            <person name="de Wit P.J.G.M."/>
            <person name="Zhong S."/>
            <person name="Goodwin S.B."/>
            <person name="Grigoriev I.V."/>
        </authorList>
    </citation>
    <scope>NUCLEOTIDE SEQUENCE [LARGE SCALE GENOMIC DNA]</scope>
    <source>
        <strain evidence="2">NZE10 / CBS 128990</strain>
    </source>
</reference>
<dbReference type="OrthoDB" id="9975943at2759"/>
<dbReference type="SUPFAM" id="SSF51735">
    <property type="entry name" value="NAD(P)-binding Rossmann-fold domains"/>
    <property type="match status" value="1"/>
</dbReference>
<evidence type="ECO:0000313" key="1">
    <source>
        <dbReference type="EMBL" id="EME41024.1"/>
    </source>
</evidence>
<proteinExistence type="predicted"/>
<dbReference type="Proteomes" id="UP000016933">
    <property type="component" value="Unassembled WGS sequence"/>
</dbReference>
<keyword evidence="2" id="KW-1185">Reference proteome</keyword>
<dbReference type="EMBL" id="KB446543">
    <property type="protein sequence ID" value="EME41024.1"/>
    <property type="molecule type" value="Genomic_DNA"/>
</dbReference>
<dbReference type="PANTHER" id="PTHR14097:SF8">
    <property type="entry name" value="NAD(P)-BINDING DOMAIN-CONTAINING PROTEIN"/>
    <property type="match status" value="1"/>
</dbReference>
<dbReference type="eggNOG" id="ENOG502S03H">
    <property type="taxonomic scope" value="Eukaryota"/>
</dbReference>
<dbReference type="OMA" id="AMGKYDK"/>
<evidence type="ECO:0000313" key="2">
    <source>
        <dbReference type="Proteomes" id="UP000016933"/>
    </source>
</evidence>
<dbReference type="InterPro" id="IPR036291">
    <property type="entry name" value="NAD(P)-bd_dom_sf"/>
</dbReference>
<protein>
    <recommendedName>
        <fullName evidence="3">NAD(P)-binding domain-containing protein</fullName>
    </recommendedName>
</protein>
<reference evidence="2" key="1">
    <citation type="journal article" date="2012" name="PLoS Genet.">
        <title>The genomes of the fungal plant pathogens Cladosporium fulvum and Dothistroma septosporum reveal adaptation to different hosts and lifestyles but also signatures of common ancestry.</title>
        <authorList>
            <person name="de Wit P.J.G.M."/>
            <person name="van der Burgt A."/>
            <person name="Oekmen B."/>
            <person name="Stergiopoulos I."/>
            <person name="Abd-Elsalam K.A."/>
            <person name="Aerts A.L."/>
            <person name="Bahkali A.H."/>
            <person name="Beenen H.G."/>
            <person name="Chettri P."/>
            <person name="Cox M.P."/>
            <person name="Datema E."/>
            <person name="de Vries R.P."/>
            <person name="Dhillon B."/>
            <person name="Ganley A.R."/>
            <person name="Griffiths S.A."/>
            <person name="Guo Y."/>
            <person name="Hamelin R.C."/>
            <person name="Henrissat B."/>
            <person name="Kabir M.S."/>
            <person name="Jashni M.K."/>
            <person name="Kema G."/>
            <person name="Klaubauf S."/>
            <person name="Lapidus A."/>
            <person name="Levasseur A."/>
            <person name="Lindquist E."/>
            <person name="Mehrabi R."/>
            <person name="Ohm R.A."/>
            <person name="Owen T.J."/>
            <person name="Salamov A."/>
            <person name="Schwelm A."/>
            <person name="Schijlen E."/>
            <person name="Sun H."/>
            <person name="van den Burg H.A."/>
            <person name="van Ham R.C.H.J."/>
            <person name="Zhang S."/>
            <person name="Goodwin S.B."/>
            <person name="Grigoriev I.V."/>
            <person name="Collemare J."/>
            <person name="Bradshaw R.E."/>
        </authorList>
    </citation>
    <scope>NUCLEOTIDE SEQUENCE [LARGE SCALE GENOMIC DNA]</scope>
    <source>
        <strain evidence="2">NZE10 / CBS 128990</strain>
    </source>
</reference>
<name>N1PFY1_DOTSN</name>
<dbReference type="Gene3D" id="3.40.50.720">
    <property type="entry name" value="NAD(P)-binding Rossmann-like Domain"/>
    <property type="match status" value="1"/>
</dbReference>
<dbReference type="AlphaFoldDB" id="N1PFY1"/>
<accession>N1PFY1</accession>
<gene>
    <name evidence="1" type="ORF">DOTSEDRAFT_136335</name>
</gene>